<dbReference type="Gene3D" id="3.40.50.1820">
    <property type="entry name" value="alpha/beta hydrolase"/>
    <property type="match status" value="1"/>
</dbReference>
<evidence type="ECO:0000256" key="3">
    <source>
        <dbReference type="ARBA" id="ARBA00022525"/>
    </source>
</evidence>
<dbReference type="InterPro" id="IPR013818">
    <property type="entry name" value="Lipase"/>
</dbReference>
<dbReference type="SUPFAM" id="SSF53474">
    <property type="entry name" value="alpha/beta-Hydrolases"/>
    <property type="match status" value="1"/>
</dbReference>
<dbReference type="Proteomes" id="UP000499080">
    <property type="component" value="Unassembled WGS sequence"/>
</dbReference>
<dbReference type="InterPro" id="IPR000734">
    <property type="entry name" value="TAG_lipase"/>
</dbReference>
<proteinExistence type="inferred from homology"/>
<dbReference type="GO" id="GO:0016298">
    <property type="term" value="F:lipase activity"/>
    <property type="evidence" value="ECO:0007669"/>
    <property type="project" value="InterPro"/>
</dbReference>
<name>A0A4Y2FR00_ARAVE</name>
<dbReference type="GO" id="GO:0016042">
    <property type="term" value="P:lipid catabolic process"/>
    <property type="evidence" value="ECO:0007669"/>
    <property type="project" value="TreeGrafter"/>
</dbReference>
<dbReference type="AlphaFoldDB" id="A0A4Y2FR00"/>
<organism evidence="6 7">
    <name type="scientific">Araneus ventricosus</name>
    <name type="common">Orbweaver spider</name>
    <name type="synonym">Epeira ventricosa</name>
    <dbReference type="NCBI Taxonomy" id="182803"/>
    <lineage>
        <taxon>Eukaryota</taxon>
        <taxon>Metazoa</taxon>
        <taxon>Ecdysozoa</taxon>
        <taxon>Arthropoda</taxon>
        <taxon>Chelicerata</taxon>
        <taxon>Arachnida</taxon>
        <taxon>Araneae</taxon>
        <taxon>Araneomorphae</taxon>
        <taxon>Entelegynae</taxon>
        <taxon>Araneoidea</taxon>
        <taxon>Araneidae</taxon>
        <taxon>Araneus</taxon>
    </lineage>
</organism>
<dbReference type="EMBL" id="BGPR01001049">
    <property type="protein sequence ID" value="GBM43942.1"/>
    <property type="molecule type" value="Genomic_DNA"/>
</dbReference>
<gene>
    <name evidence="6" type="primary">PNLIPRP1_1</name>
    <name evidence="6" type="ORF">AVEN_251642_1</name>
</gene>
<dbReference type="Pfam" id="PF00151">
    <property type="entry name" value="Lipase"/>
    <property type="match status" value="1"/>
</dbReference>
<dbReference type="PRINTS" id="PR00821">
    <property type="entry name" value="TAGLIPASE"/>
</dbReference>
<protein>
    <submittedName>
        <fullName evidence="6">Inactive pancreatic lipase-related protein 1</fullName>
    </submittedName>
</protein>
<accession>A0A4Y2FR00</accession>
<dbReference type="CDD" id="cd00707">
    <property type="entry name" value="Pancreat_lipase_like"/>
    <property type="match status" value="1"/>
</dbReference>
<dbReference type="InterPro" id="IPR029058">
    <property type="entry name" value="AB_hydrolase_fold"/>
</dbReference>
<evidence type="ECO:0000256" key="4">
    <source>
        <dbReference type="RuleBase" id="RU004262"/>
    </source>
</evidence>
<dbReference type="InterPro" id="IPR033906">
    <property type="entry name" value="Lipase_N"/>
</dbReference>
<feature type="domain" description="Lipase" evidence="5">
    <location>
        <begin position="82"/>
        <end position="387"/>
    </location>
</feature>
<sequence length="424" mass="47833">MSSQNARETRHSNRSAFCFGKGDDVNYEGLVVLQSEFVKKILQQDPAFCFRPSNTTGCNEMLLREGSPDQTIDIFDPTRKTLAFLFTPHNPRYPEYLHKCHYRLPNNTLFDPKLKTEVFIHGFLDGVCRSAWMREMKRELFKRGPYNVILVDWTWGNGPNYTDSADNTKLVGKQVAFLLQNIMEQSGVGPDNFHLVGHSFGAHIAGFAGKIVQNLRRITALDPALAPFQNMTRSEKLDPTDANLVDVIHTNGGTQVGVALGDINPLGHVDFYPNGGSNQASCRQHIVKSYLSLDFLYGTISLVPRVCSHMHAVQYYKASINPRQCEFAGVECPDYESFLSGNCSSCQKSGQNCAVMGMNHEFYYRPSNNPLPLFRKFYLNTTILHPYCGKVADFILFRLLSLKNFPLIISVRRAIHIKRNSIGT</sequence>
<evidence type="ECO:0000256" key="1">
    <source>
        <dbReference type="ARBA" id="ARBA00004613"/>
    </source>
</evidence>
<dbReference type="GO" id="GO:0005615">
    <property type="term" value="C:extracellular space"/>
    <property type="evidence" value="ECO:0007669"/>
    <property type="project" value="TreeGrafter"/>
</dbReference>
<evidence type="ECO:0000313" key="7">
    <source>
        <dbReference type="Proteomes" id="UP000499080"/>
    </source>
</evidence>
<keyword evidence="7" id="KW-1185">Reference proteome</keyword>
<dbReference type="OrthoDB" id="6409294at2759"/>
<evidence type="ECO:0000313" key="6">
    <source>
        <dbReference type="EMBL" id="GBM43942.1"/>
    </source>
</evidence>
<comment type="subcellular location">
    <subcellularLocation>
        <location evidence="1">Secreted</location>
    </subcellularLocation>
</comment>
<reference evidence="6 7" key="1">
    <citation type="journal article" date="2019" name="Sci. Rep.">
        <title>Orb-weaving spider Araneus ventricosus genome elucidates the spidroin gene catalogue.</title>
        <authorList>
            <person name="Kono N."/>
            <person name="Nakamura H."/>
            <person name="Ohtoshi R."/>
            <person name="Moran D.A.P."/>
            <person name="Shinohara A."/>
            <person name="Yoshida Y."/>
            <person name="Fujiwara M."/>
            <person name="Mori M."/>
            <person name="Tomita M."/>
            <person name="Arakawa K."/>
        </authorList>
    </citation>
    <scope>NUCLEOTIDE SEQUENCE [LARGE SCALE GENOMIC DNA]</scope>
</reference>
<evidence type="ECO:0000259" key="5">
    <source>
        <dbReference type="Pfam" id="PF00151"/>
    </source>
</evidence>
<comment type="caution">
    <text evidence="6">The sequence shown here is derived from an EMBL/GenBank/DDBJ whole genome shotgun (WGS) entry which is preliminary data.</text>
</comment>
<dbReference type="PANTHER" id="PTHR11610">
    <property type="entry name" value="LIPASE"/>
    <property type="match status" value="1"/>
</dbReference>
<evidence type="ECO:0000256" key="2">
    <source>
        <dbReference type="ARBA" id="ARBA00010701"/>
    </source>
</evidence>
<comment type="similarity">
    <text evidence="2 4">Belongs to the AB hydrolase superfamily. Lipase family.</text>
</comment>
<keyword evidence="3" id="KW-0964">Secreted</keyword>